<dbReference type="OrthoDB" id="7346858at2"/>
<accession>A0A364P314</accession>
<comment type="caution">
    <text evidence="1">The sequence shown here is derived from an EMBL/GenBank/DDBJ whole genome shotgun (WGS) entry which is preliminary data.</text>
</comment>
<gene>
    <name evidence="1" type="ORF">CU669_00160</name>
</gene>
<dbReference type="AlphaFoldDB" id="A0A364P314"/>
<sequence>MILSRIAIVVANPFGPRDYDRTGVATMTAQGIAVTVFDTTRICHPRVDPGTPWTPPDDTAVHRLSDSDDLSRLAPDLARCDLVVMLATSGLVTPANLPVLRWVTRLGLPYLLVSASAMPDVNNRAGESGSRSKRLLNMVQRLPRLSLRASLTARLPLSLLGVAPAAWVVYGGLSSRRPQRLIMPTTREIWAHAPDYESYLAQRGEVIESTDTAVFLDQYLPFHQDWTLVPGFKGIDPDNYFGGLRLLFDRVEAELGLKVVIAAHPRADYTGREHLFGSGRRIVSGRSSDLVRASRLVINSTSMAMSLAVLYRKPLIIYSTHDHYPLPVVWRYIDPICAQLGRRLIFLEDAATADLSDAQGFDGARYDGYVEKYIKRPGSEERPFWDIVLDTVRAAA</sequence>
<keyword evidence="2" id="KW-1185">Reference proteome</keyword>
<dbReference type="Proteomes" id="UP000251075">
    <property type="component" value="Unassembled WGS sequence"/>
</dbReference>
<dbReference type="EMBL" id="PGTO01000001">
    <property type="protein sequence ID" value="RAU23557.1"/>
    <property type="molecule type" value="Genomic_DNA"/>
</dbReference>
<name>A0A364P314_9PROT</name>
<dbReference type="RefSeq" id="WP_112141788.1">
    <property type="nucleotide sequence ID" value="NZ_PGTO01000001.1"/>
</dbReference>
<protein>
    <submittedName>
        <fullName evidence="1">Uncharacterized protein</fullName>
    </submittedName>
</protein>
<proteinExistence type="predicted"/>
<reference evidence="1 2" key="1">
    <citation type="submission" date="2017-11" db="EMBL/GenBank/DDBJ databases">
        <title>Draft genome sequence of magnetotactic bacterium Magnetospirillum kuznetsovii LBB-42.</title>
        <authorList>
            <person name="Grouzdev D.S."/>
            <person name="Rysina M.S."/>
            <person name="Baslerov R.V."/>
            <person name="Koziaeva V."/>
        </authorList>
    </citation>
    <scope>NUCLEOTIDE SEQUENCE [LARGE SCALE GENOMIC DNA]</scope>
    <source>
        <strain evidence="1 2">LBB-42</strain>
    </source>
</reference>
<evidence type="ECO:0000313" key="1">
    <source>
        <dbReference type="EMBL" id="RAU23557.1"/>
    </source>
</evidence>
<organism evidence="1 2">
    <name type="scientific">Paramagnetospirillum kuznetsovii</name>
    <dbReference type="NCBI Taxonomy" id="2053833"/>
    <lineage>
        <taxon>Bacteria</taxon>
        <taxon>Pseudomonadati</taxon>
        <taxon>Pseudomonadota</taxon>
        <taxon>Alphaproteobacteria</taxon>
        <taxon>Rhodospirillales</taxon>
        <taxon>Magnetospirillaceae</taxon>
        <taxon>Paramagnetospirillum</taxon>
    </lineage>
</organism>
<evidence type="ECO:0000313" key="2">
    <source>
        <dbReference type="Proteomes" id="UP000251075"/>
    </source>
</evidence>